<gene>
    <name evidence="5" type="primary">recX</name>
    <name evidence="8" type="ORF">US31_C0019G0019</name>
</gene>
<organism evidence="8 9">
    <name type="scientific">Berkelbacteria bacterium GW2011_GWA1_36_9</name>
    <dbReference type="NCBI Taxonomy" id="1618331"/>
    <lineage>
        <taxon>Bacteria</taxon>
        <taxon>Candidatus Berkelbacteria</taxon>
    </lineage>
</organism>
<evidence type="ECO:0000256" key="1">
    <source>
        <dbReference type="ARBA" id="ARBA00004496"/>
    </source>
</evidence>
<feature type="domain" description="RecX first three-helical" evidence="7">
    <location>
        <begin position="8"/>
        <end position="42"/>
    </location>
</feature>
<dbReference type="Pfam" id="PF02631">
    <property type="entry name" value="RecX_HTH2"/>
    <property type="match status" value="1"/>
</dbReference>
<dbReference type="InterPro" id="IPR053926">
    <property type="entry name" value="RecX_HTH_1st"/>
</dbReference>
<reference evidence="8 9" key="1">
    <citation type="journal article" date="2015" name="Nature">
        <title>rRNA introns, odd ribosomes, and small enigmatic genomes across a large radiation of phyla.</title>
        <authorList>
            <person name="Brown C.T."/>
            <person name="Hug L.A."/>
            <person name="Thomas B.C."/>
            <person name="Sharon I."/>
            <person name="Castelle C.J."/>
            <person name="Singh A."/>
            <person name="Wilkins M.J."/>
            <person name="Williams K.H."/>
            <person name="Banfield J.F."/>
        </authorList>
    </citation>
    <scope>NUCLEOTIDE SEQUENCE [LARGE SCALE GENOMIC DNA]</scope>
</reference>
<proteinExistence type="inferred from homology"/>
<evidence type="ECO:0000256" key="3">
    <source>
        <dbReference type="ARBA" id="ARBA00018111"/>
    </source>
</evidence>
<name>A0A0G0FHR8_9BACT</name>
<sequence>MKNDPLKIALHYLKFRPRSIFEVEEKLKKKKISSEEIDKVITVLKKNQLLDDEKFAKMWVADRNLLKPTGSYLLKLELKKFGIAEEIIENALDGQDEEKQAKLALESKSRLKDASFEKKAGFLQRRGFKIETIYKVLKLSHCL</sequence>
<evidence type="ECO:0000259" key="7">
    <source>
        <dbReference type="Pfam" id="PF21982"/>
    </source>
</evidence>
<dbReference type="HAMAP" id="MF_01114">
    <property type="entry name" value="RecX"/>
    <property type="match status" value="1"/>
</dbReference>
<dbReference type="GO" id="GO:0005737">
    <property type="term" value="C:cytoplasm"/>
    <property type="evidence" value="ECO:0007669"/>
    <property type="project" value="UniProtKB-SubCell"/>
</dbReference>
<dbReference type="InterPro" id="IPR053924">
    <property type="entry name" value="RecX_HTH_2nd"/>
</dbReference>
<evidence type="ECO:0000259" key="6">
    <source>
        <dbReference type="Pfam" id="PF02631"/>
    </source>
</evidence>
<protein>
    <recommendedName>
        <fullName evidence="3 5">Regulatory protein RecX</fullName>
    </recommendedName>
</protein>
<accession>A0A0G0FHR8</accession>
<evidence type="ECO:0000256" key="2">
    <source>
        <dbReference type="ARBA" id="ARBA00009695"/>
    </source>
</evidence>
<keyword evidence="4 5" id="KW-0963">Cytoplasm</keyword>
<evidence type="ECO:0000256" key="5">
    <source>
        <dbReference type="HAMAP-Rule" id="MF_01114"/>
    </source>
</evidence>
<dbReference type="Pfam" id="PF21982">
    <property type="entry name" value="RecX_HTH1"/>
    <property type="match status" value="1"/>
</dbReference>
<comment type="subcellular location">
    <subcellularLocation>
        <location evidence="1 5">Cytoplasm</location>
    </subcellularLocation>
</comment>
<dbReference type="AlphaFoldDB" id="A0A0G0FHR8"/>
<comment type="caution">
    <text evidence="8">The sequence shown here is derived from an EMBL/GenBank/DDBJ whole genome shotgun (WGS) entry which is preliminary data.</text>
</comment>
<dbReference type="PANTHER" id="PTHR33602">
    <property type="entry name" value="REGULATORY PROTEIN RECX FAMILY PROTEIN"/>
    <property type="match status" value="1"/>
</dbReference>
<dbReference type="EMBL" id="LBSM01000019">
    <property type="protein sequence ID" value="KKQ17432.1"/>
    <property type="molecule type" value="Genomic_DNA"/>
</dbReference>
<evidence type="ECO:0000313" key="9">
    <source>
        <dbReference type="Proteomes" id="UP000034508"/>
    </source>
</evidence>
<feature type="domain" description="RecX second three-helical" evidence="6">
    <location>
        <begin position="51"/>
        <end position="92"/>
    </location>
</feature>
<dbReference type="PANTHER" id="PTHR33602:SF1">
    <property type="entry name" value="REGULATORY PROTEIN RECX FAMILY PROTEIN"/>
    <property type="match status" value="1"/>
</dbReference>
<evidence type="ECO:0000256" key="4">
    <source>
        <dbReference type="ARBA" id="ARBA00022490"/>
    </source>
</evidence>
<dbReference type="Proteomes" id="UP000034508">
    <property type="component" value="Unassembled WGS sequence"/>
</dbReference>
<comment type="function">
    <text evidence="5">Modulates RecA activity.</text>
</comment>
<dbReference type="InterPro" id="IPR003783">
    <property type="entry name" value="Regulatory_RecX"/>
</dbReference>
<dbReference type="InterPro" id="IPR036388">
    <property type="entry name" value="WH-like_DNA-bd_sf"/>
</dbReference>
<evidence type="ECO:0000313" key="8">
    <source>
        <dbReference type="EMBL" id="KKQ17432.1"/>
    </source>
</evidence>
<comment type="similarity">
    <text evidence="2 5">Belongs to the RecX family.</text>
</comment>
<dbReference type="GO" id="GO:0006282">
    <property type="term" value="P:regulation of DNA repair"/>
    <property type="evidence" value="ECO:0007669"/>
    <property type="project" value="UniProtKB-UniRule"/>
</dbReference>
<dbReference type="Gene3D" id="1.10.10.10">
    <property type="entry name" value="Winged helix-like DNA-binding domain superfamily/Winged helix DNA-binding domain"/>
    <property type="match status" value="2"/>
</dbReference>